<proteinExistence type="predicted"/>
<protein>
    <submittedName>
        <fullName evidence="2">Dihydrofolate reductase family protein</fullName>
    </submittedName>
</protein>
<evidence type="ECO:0000313" key="3">
    <source>
        <dbReference type="Proteomes" id="UP001237105"/>
    </source>
</evidence>
<dbReference type="Gene3D" id="3.40.430.10">
    <property type="entry name" value="Dihydrofolate Reductase, subunit A"/>
    <property type="match status" value="1"/>
</dbReference>
<dbReference type="EMBL" id="JASCIS010000022">
    <property type="protein sequence ID" value="MDI3421162.1"/>
    <property type="molecule type" value="Genomic_DNA"/>
</dbReference>
<dbReference type="InterPro" id="IPR050765">
    <property type="entry name" value="Riboflavin_Biosynth_HTPR"/>
</dbReference>
<dbReference type="PANTHER" id="PTHR38011">
    <property type="entry name" value="DIHYDROFOLATE REDUCTASE FAMILY PROTEIN (AFU_ORTHOLOGUE AFUA_8G06820)"/>
    <property type="match status" value="1"/>
</dbReference>
<keyword evidence="3" id="KW-1185">Reference proteome</keyword>
<evidence type="ECO:0000313" key="2">
    <source>
        <dbReference type="EMBL" id="MDI3421162.1"/>
    </source>
</evidence>
<accession>A0ABT6SZX5</accession>
<dbReference type="Proteomes" id="UP001237105">
    <property type="component" value="Unassembled WGS sequence"/>
</dbReference>
<dbReference type="RefSeq" id="WP_282537027.1">
    <property type="nucleotide sequence ID" value="NZ_JASCIS010000022.1"/>
</dbReference>
<dbReference type="Pfam" id="PF01872">
    <property type="entry name" value="RibD_C"/>
    <property type="match status" value="1"/>
</dbReference>
<feature type="domain" description="Bacterial bifunctional deaminase-reductase C-terminal" evidence="1">
    <location>
        <begin position="4"/>
        <end position="176"/>
    </location>
</feature>
<dbReference type="InterPro" id="IPR024072">
    <property type="entry name" value="DHFR-like_dom_sf"/>
</dbReference>
<name>A0ABT6SZX5_9ACTN</name>
<reference evidence="2 3" key="1">
    <citation type="submission" date="2023-05" db="EMBL/GenBank/DDBJ databases">
        <title>Draft genome sequence of Streptomyces sp. B-S-A12 isolated from a cave soil in Thailand.</title>
        <authorList>
            <person name="Chamroensaksri N."/>
            <person name="Muangham S."/>
        </authorList>
    </citation>
    <scope>NUCLEOTIDE SEQUENCE [LARGE SCALE GENOMIC DNA]</scope>
    <source>
        <strain evidence="2 3">B-S-A12</strain>
    </source>
</reference>
<sequence>MARLLYTVITSLDGFIADEDGSFDWAAPDDEVHAFINDQERSVGTQLLGRRMYGVLRYWETVLDEPGQPPVAVDFARQWLGADKIVYSRTLREVSTARTRIEREFDPEAVARLKESATRDLAVGGPELARHAFAAGLVDECRVFLVPYLVGGGKRAFPAGFSSGLELLEQRRFAGGTTFLRYAPRS</sequence>
<dbReference type="SUPFAM" id="SSF53597">
    <property type="entry name" value="Dihydrofolate reductase-like"/>
    <property type="match status" value="1"/>
</dbReference>
<dbReference type="PANTHER" id="PTHR38011:SF11">
    <property type="entry name" value="2,5-DIAMINO-6-RIBOSYLAMINO-4(3H)-PYRIMIDINONE 5'-PHOSPHATE REDUCTASE"/>
    <property type="match status" value="1"/>
</dbReference>
<organism evidence="2 3">
    <name type="scientific">Streptomyces luteolus</name>
    <dbReference type="NCBI Taxonomy" id="3043615"/>
    <lineage>
        <taxon>Bacteria</taxon>
        <taxon>Bacillati</taxon>
        <taxon>Actinomycetota</taxon>
        <taxon>Actinomycetes</taxon>
        <taxon>Kitasatosporales</taxon>
        <taxon>Streptomycetaceae</taxon>
        <taxon>Streptomyces</taxon>
    </lineage>
</organism>
<dbReference type="InterPro" id="IPR002734">
    <property type="entry name" value="RibDG_C"/>
</dbReference>
<comment type="caution">
    <text evidence="2">The sequence shown here is derived from an EMBL/GenBank/DDBJ whole genome shotgun (WGS) entry which is preliminary data.</text>
</comment>
<evidence type="ECO:0000259" key="1">
    <source>
        <dbReference type="Pfam" id="PF01872"/>
    </source>
</evidence>
<gene>
    <name evidence="2" type="ORF">QIT00_21840</name>
</gene>